<keyword evidence="3" id="KW-1185">Reference proteome</keyword>
<feature type="compositionally biased region" description="Polar residues" evidence="1">
    <location>
        <begin position="145"/>
        <end position="158"/>
    </location>
</feature>
<gene>
    <name evidence="2" type="ORF">RRG08_046954</name>
</gene>
<evidence type="ECO:0000313" key="2">
    <source>
        <dbReference type="EMBL" id="KAK3783160.1"/>
    </source>
</evidence>
<accession>A0AAE1A8W5</accession>
<dbReference type="AlphaFoldDB" id="A0AAE1A8W5"/>
<name>A0AAE1A8W5_9GAST</name>
<feature type="region of interest" description="Disordered" evidence="1">
    <location>
        <begin position="26"/>
        <end position="59"/>
    </location>
</feature>
<organism evidence="2 3">
    <name type="scientific">Elysia crispata</name>
    <name type="common">lettuce slug</name>
    <dbReference type="NCBI Taxonomy" id="231223"/>
    <lineage>
        <taxon>Eukaryota</taxon>
        <taxon>Metazoa</taxon>
        <taxon>Spiralia</taxon>
        <taxon>Lophotrochozoa</taxon>
        <taxon>Mollusca</taxon>
        <taxon>Gastropoda</taxon>
        <taxon>Heterobranchia</taxon>
        <taxon>Euthyneura</taxon>
        <taxon>Panpulmonata</taxon>
        <taxon>Sacoglossa</taxon>
        <taxon>Placobranchoidea</taxon>
        <taxon>Plakobranchidae</taxon>
        <taxon>Elysia</taxon>
    </lineage>
</organism>
<protein>
    <submittedName>
        <fullName evidence="2">Uncharacterized protein</fullName>
    </submittedName>
</protein>
<dbReference type="Proteomes" id="UP001283361">
    <property type="component" value="Unassembled WGS sequence"/>
</dbReference>
<evidence type="ECO:0000256" key="1">
    <source>
        <dbReference type="SAM" id="MobiDB-lite"/>
    </source>
</evidence>
<proteinExistence type="predicted"/>
<reference evidence="2" key="1">
    <citation type="journal article" date="2023" name="G3 (Bethesda)">
        <title>A reference genome for the long-term kleptoplast-retaining sea slug Elysia crispata morphotype clarki.</title>
        <authorList>
            <person name="Eastman K.E."/>
            <person name="Pendleton A.L."/>
            <person name="Shaikh M.A."/>
            <person name="Suttiyut T."/>
            <person name="Ogas R."/>
            <person name="Tomko P."/>
            <person name="Gavelis G."/>
            <person name="Widhalm J.R."/>
            <person name="Wisecaver J.H."/>
        </authorList>
    </citation>
    <scope>NUCLEOTIDE SEQUENCE</scope>
    <source>
        <strain evidence="2">ECLA1</strain>
    </source>
</reference>
<dbReference type="EMBL" id="JAWDGP010002436">
    <property type="protein sequence ID" value="KAK3783160.1"/>
    <property type="molecule type" value="Genomic_DNA"/>
</dbReference>
<sequence length="193" mass="21092">MDLSDLKKNLPSGSSAYAQVLAEIQETPGLEVTKPDDEADGRSSQKKHHNHHHNGEKDGKIVHGLHHCYKIEGGQCHAKYGCHHIHAPAGDNLSPTMGRRRSISMLPGSGPAIAASHLHVPDGFRNRSNSDAASRRRLSIPAAHITSSSRSHSGNLQETPEEPNPVFNRNRRGSNVILHSEELPIVYNQLKGK</sequence>
<feature type="region of interest" description="Disordered" evidence="1">
    <location>
        <begin position="140"/>
        <end position="170"/>
    </location>
</feature>
<feature type="compositionally biased region" description="Basic and acidic residues" evidence="1">
    <location>
        <begin position="33"/>
        <end position="43"/>
    </location>
</feature>
<evidence type="ECO:0000313" key="3">
    <source>
        <dbReference type="Proteomes" id="UP001283361"/>
    </source>
</evidence>
<comment type="caution">
    <text evidence="2">The sequence shown here is derived from an EMBL/GenBank/DDBJ whole genome shotgun (WGS) entry which is preliminary data.</text>
</comment>